<feature type="transmembrane region" description="Helical" evidence="10">
    <location>
        <begin position="280"/>
        <end position="301"/>
    </location>
</feature>
<protein>
    <submittedName>
        <fullName evidence="11">High-affinity branched-chain amino acid transport system permease protein LivH</fullName>
    </submittedName>
</protein>
<dbReference type="CDD" id="cd06582">
    <property type="entry name" value="TM_PBP1_LivH_like"/>
    <property type="match status" value="1"/>
</dbReference>
<evidence type="ECO:0000256" key="7">
    <source>
        <dbReference type="ARBA" id="ARBA00022989"/>
    </source>
</evidence>
<evidence type="ECO:0000313" key="11">
    <source>
        <dbReference type="EMBL" id="OIQ54611.1"/>
    </source>
</evidence>
<dbReference type="GO" id="GO:1903806">
    <property type="term" value="P:L-isoleucine import across plasma membrane"/>
    <property type="evidence" value="ECO:0007669"/>
    <property type="project" value="TreeGrafter"/>
</dbReference>
<accession>A0A1J5NMB8</accession>
<evidence type="ECO:0000256" key="10">
    <source>
        <dbReference type="SAM" id="Phobius"/>
    </source>
</evidence>
<sequence>MQRKGFERVSGTYLLQQLINGISLGSIYALVAIGYTMVYGILRLINFAHGDILMVGAYSALGLAMSLHLPFWAVLAGSMLIAALTGVLVERAAFRPVRGAPEEVTMITSLAVSIFLENLGTMVLSPQPRKFLVPDYLLVIHNWGGLTFNNMTILIVVLAVGLMLALTLFVTRTNLGIAMRASSENLQAAQLMGININRIVATAFIIGSGLAAVAGVMLGGQYGRIDPLMGFVPGLKAFVAAVIGGIGNIAGAAVGGYVLGLAEVLLVGLLPPSLSGFRDAFVFIFLILMLLIRPVGILGSVERGRA</sequence>
<evidence type="ECO:0000256" key="9">
    <source>
        <dbReference type="ARBA" id="ARBA00037998"/>
    </source>
</evidence>
<keyword evidence="8 10" id="KW-0472">Membrane</keyword>
<dbReference type="EMBL" id="MDDC01000029">
    <property type="protein sequence ID" value="OIQ54611.1"/>
    <property type="molecule type" value="Genomic_DNA"/>
</dbReference>
<dbReference type="GO" id="GO:0005304">
    <property type="term" value="F:L-valine transmembrane transporter activity"/>
    <property type="evidence" value="ECO:0007669"/>
    <property type="project" value="TreeGrafter"/>
</dbReference>
<evidence type="ECO:0000313" key="12">
    <source>
        <dbReference type="Proteomes" id="UP000182811"/>
    </source>
</evidence>
<dbReference type="Proteomes" id="UP000182811">
    <property type="component" value="Unassembled WGS sequence"/>
</dbReference>
<keyword evidence="3" id="KW-1003">Cell membrane</keyword>
<keyword evidence="2" id="KW-0813">Transport</keyword>
<comment type="subcellular location">
    <subcellularLocation>
        <location evidence="1">Cell membrane</location>
        <topology evidence="1">Multi-pass membrane protein</topology>
    </subcellularLocation>
</comment>
<dbReference type="PANTHER" id="PTHR11795:SF371">
    <property type="entry name" value="HIGH-AFFINITY BRANCHED-CHAIN AMINO ACID TRANSPORT SYSTEM PERMEASE PROTEIN LIVH"/>
    <property type="match status" value="1"/>
</dbReference>
<dbReference type="GO" id="GO:0015188">
    <property type="term" value="F:L-isoleucine transmembrane transporter activity"/>
    <property type="evidence" value="ECO:0007669"/>
    <property type="project" value="TreeGrafter"/>
</dbReference>
<comment type="caution">
    <text evidence="11">The sequence shown here is derived from an EMBL/GenBank/DDBJ whole genome shotgun (WGS) entry which is preliminary data.</text>
</comment>
<keyword evidence="4" id="KW-0997">Cell inner membrane</keyword>
<evidence type="ECO:0000256" key="4">
    <source>
        <dbReference type="ARBA" id="ARBA00022519"/>
    </source>
</evidence>
<dbReference type="GO" id="GO:0015192">
    <property type="term" value="F:L-phenylalanine transmembrane transporter activity"/>
    <property type="evidence" value="ECO:0007669"/>
    <property type="project" value="TreeGrafter"/>
</dbReference>
<reference evidence="11 12" key="1">
    <citation type="submission" date="2016-08" db="EMBL/GenBank/DDBJ databases">
        <title>Genome-based comparison of Moorella thermoacetic strains.</title>
        <authorList>
            <person name="Poehlein A."/>
            <person name="Bengelsdorf F.R."/>
            <person name="Esser C."/>
            <person name="Duerre P."/>
            <person name="Daniel R."/>
        </authorList>
    </citation>
    <scope>NUCLEOTIDE SEQUENCE [LARGE SCALE GENOMIC DNA]</scope>
    <source>
        <strain evidence="11 12">DSM 21394</strain>
    </source>
</reference>
<evidence type="ECO:0000256" key="6">
    <source>
        <dbReference type="ARBA" id="ARBA00022970"/>
    </source>
</evidence>
<gene>
    <name evidence="11" type="primary">livH_2</name>
    <name evidence="11" type="ORF">MOTE_24530</name>
</gene>
<feature type="transmembrane region" description="Helical" evidence="10">
    <location>
        <begin position="106"/>
        <end position="126"/>
    </location>
</feature>
<dbReference type="GO" id="GO:0042941">
    <property type="term" value="P:D-alanine transmembrane transport"/>
    <property type="evidence" value="ECO:0007669"/>
    <property type="project" value="TreeGrafter"/>
</dbReference>
<keyword evidence="7 10" id="KW-1133">Transmembrane helix</keyword>
<feature type="transmembrane region" description="Helical" evidence="10">
    <location>
        <begin position="238"/>
        <end position="268"/>
    </location>
</feature>
<name>A0A1J5NMB8_NEOTH</name>
<dbReference type="AlphaFoldDB" id="A0A1J5NMB8"/>
<feature type="transmembrane region" description="Helical" evidence="10">
    <location>
        <begin position="71"/>
        <end position="94"/>
    </location>
</feature>
<proteinExistence type="inferred from homology"/>
<feature type="transmembrane region" description="Helical" evidence="10">
    <location>
        <begin position="199"/>
        <end position="218"/>
    </location>
</feature>
<evidence type="ECO:0000256" key="8">
    <source>
        <dbReference type="ARBA" id="ARBA00023136"/>
    </source>
</evidence>
<evidence type="ECO:0000256" key="3">
    <source>
        <dbReference type="ARBA" id="ARBA00022475"/>
    </source>
</evidence>
<keyword evidence="6" id="KW-0029">Amino-acid transport</keyword>
<evidence type="ECO:0000256" key="2">
    <source>
        <dbReference type="ARBA" id="ARBA00022448"/>
    </source>
</evidence>
<dbReference type="GO" id="GO:0015190">
    <property type="term" value="F:L-leucine transmembrane transporter activity"/>
    <property type="evidence" value="ECO:0007669"/>
    <property type="project" value="TreeGrafter"/>
</dbReference>
<dbReference type="InterPro" id="IPR001851">
    <property type="entry name" value="ABC_transp_permease"/>
</dbReference>
<feature type="transmembrane region" description="Helical" evidence="10">
    <location>
        <begin position="21"/>
        <end position="42"/>
    </location>
</feature>
<evidence type="ECO:0000256" key="5">
    <source>
        <dbReference type="ARBA" id="ARBA00022692"/>
    </source>
</evidence>
<organism evidence="11 12">
    <name type="scientific">Neomoorella thermoacetica</name>
    <name type="common">Clostridium thermoaceticum</name>
    <dbReference type="NCBI Taxonomy" id="1525"/>
    <lineage>
        <taxon>Bacteria</taxon>
        <taxon>Bacillati</taxon>
        <taxon>Bacillota</taxon>
        <taxon>Clostridia</taxon>
        <taxon>Neomoorellales</taxon>
        <taxon>Neomoorellaceae</taxon>
        <taxon>Neomoorella</taxon>
    </lineage>
</organism>
<feature type="transmembrane region" description="Helical" evidence="10">
    <location>
        <begin position="146"/>
        <end position="170"/>
    </location>
</feature>
<keyword evidence="5 10" id="KW-0812">Transmembrane</keyword>
<evidence type="ECO:0000256" key="1">
    <source>
        <dbReference type="ARBA" id="ARBA00004651"/>
    </source>
</evidence>
<dbReference type="InterPro" id="IPR052157">
    <property type="entry name" value="BCAA_transport_permease"/>
</dbReference>
<dbReference type="GO" id="GO:0005886">
    <property type="term" value="C:plasma membrane"/>
    <property type="evidence" value="ECO:0007669"/>
    <property type="project" value="UniProtKB-SubCell"/>
</dbReference>
<dbReference type="Pfam" id="PF02653">
    <property type="entry name" value="BPD_transp_2"/>
    <property type="match status" value="1"/>
</dbReference>
<dbReference type="PANTHER" id="PTHR11795">
    <property type="entry name" value="BRANCHED-CHAIN AMINO ACID TRANSPORT SYSTEM PERMEASE PROTEIN LIVH"/>
    <property type="match status" value="1"/>
</dbReference>
<comment type="similarity">
    <text evidence="9">Belongs to the binding-protein-dependent transport system permease family. LivHM subfamily.</text>
</comment>
<dbReference type="GO" id="GO:0015808">
    <property type="term" value="P:L-alanine transport"/>
    <property type="evidence" value="ECO:0007669"/>
    <property type="project" value="TreeGrafter"/>
</dbReference>